<sequence>MGLDKRGVGDMALRKAAAIAASLLMVLVFIRLNGDISAFIHSVKAGHDATYAFGPPSLSEEEKKELYNRIVAEAESRYSAPIDARIDRVWHAIPGYNGLAVDIERTYEAALQAARTDSIPYQYKEIEPKIGLGDLGAQPVYRGNPNKRMIAFMVNVAWGNEYIDPILETFARENVKATFFLDGSWLNKNSELARKIMDAGHELSNHAYSHPDMKNLNRSDQSSQITRTEKLLQERLGIGDNRWFAPPSGSYNGATLQIAKELGLQTVLWTIDTIDWMKPAPSAIVEKIDRKLEPGALILMHPTASSSQALPGMIASAKAKGYLIGTVSQTLSSERTPAVVEGGVGF</sequence>
<dbReference type="CDD" id="cd10950">
    <property type="entry name" value="CE4_BsYlxY_like"/>
    <property type="match status" value="1"/>
</dbReference>
<dbReference type="GO" id="GO:0016810">
    <property type="term" value="F:hydrolase activity, acting on carbon-nitrogen (but not peptide) bonds"/>
    <property type="evidence" value="ECO:0007669"/>
    <property type="project" value="InterPro"/>
</dbReference>
<feature type="domain" description="NodB homology" evidence="2">
    <location>
        <begin position="148"/>
        <end position="325"/>
    </location>
</feature>
<gene>
    <name evidence="3" type="ORF">PAT3040_04305</name>
</gene>
<organism evidence="3 4">
    <name type="scientific">Paenibacillus agaridevorans</name>
    <dbReference type="NCBI Taxonomy" id="171404"/>
    <lineage>
        <taxon>Bacteria</taxon>
        <taxon>Bacillati</taxon>
        <taxon>Bacillota</taxon>
        <taxon>Bacilli</taxon>
        <taxon>Bacillales</taxon>
        <taxon>Paenibacillaceae</taxon>
        <taxon>Paenibacillus</taxon>
    </lineage>
</organism>
<reference evidence="3 4" key="1">
    <citation type="submission" date="2017-08" db="EMBL/GenBank/DDBJ databases">
        <title>Substantial Increase in Enzyme Production by Combined Drug-Resistance Mutations in Paenibacillus agaridevorans.</title>
        <authorList>
            <person name="Tanaka Y."/>
            <person name="Funane K."/>
            <person name="Hosaka T."/>
            <person name="Shiwa Y."/>
            <person name="Fujita N."/>
            <person name="Miyazaki T."/>
            <person name="Yoshikawa H."/>
            <person name="Murakami K."/>
            <person name="Kasahara K."/>
            <person name="Inaoka T."/>
            <person name="Hiraga Y."/>
            <person name="Ochi K."/>
        </authorList>
    </citation>
    <scope>NUCLEOTIDE SEQUENCE [LARGE SCALE GENOMIC DNA]</scope>
    <source>
        <strain evidence="3 4">T-3040</strain>
    </source>
</reference>
<keyword evidence="4" id="KW-1185">Reference proteome</keyword>
<evidence type="ECO:0000313" key="4">
    <source>
        <dbReference type="Proteomes" id="UP000245202"/>
    </source>
</evidence>
<name>A0A2R5ESW7_9BACL</name>
<dbReference type="AlphaFoldDB" id="A0A2R5ESW7"/>
<evidence type="ECO:0000259" key="2">
    <source>
        <dbReference type="PROSITE" id="PS51677"/>
    </source>
</evidence>
<evidence type="ECO:0000313" key="3">
    <source>
        <dbReference type="EMBL" id="GBG09647.1"/>
    </source>
</evidence>
<feature type="transmembrane region" description="Helical" evidence="1">
    <location>
        <begin position="12"/>
        <end position="32"/>
    </location>
</feature>
<dbReference type="PANTHER" id="PTHR10587:SF80">
    <property type="entry name" value="CHITOOLIGOSACCHARIDE DEACETYLASE"/>
    <property type="match status" value="1"/>
</dbReference>
<dbReference type="Proteomes" id="UP000245202">
    <property type="component" value="Unassembled WGS sequence"/>
</dbReference>
<evidence type="ECO:0000256" key="1">
    <source>
        <dbReference type="SAM" id="Phobius"/>
    </source>
</evidence>
<dbReference type="InterPro" id="IPR011330">
    <property type="entry name" value="Glyco_hydro/deAcase_b/a-brl"/>
</dbReference>
<dbReference type="PANTHER" id="PTHR10587">
    <property type="entry name" value="GLYCOSYL TRANSFERASE-RELATED"/>
    <property type="match status" value="1"/>
</dbReference>
<keyword evidence="1" id="KW-1133">Transmembrane helix</keyword>
<proteinExistence type="predicted"/>
<protein>
    <recommendedName>
        <fullName evidence="2">NodB homology domain-containing protein</fullName>
    </recommendedName>
</protein>
<dbReference type="InterPro" id="IPR002509">
    <property type="entry name" value="NODB_dom"/>
</dbReference>
<dbReference type="GO" id="GO:0016020">
    <property type="term" value="C:membrane"/>
    <property type="evidence" value="ECO:0007669"/>
    <property type="project" value="TreeGrafter"/>
</dbReference>
<keyword evidence="1" id="KW-0472">Membrane</keyword>
<dbReference type="Pfam" id="PF01522">
    <property type="entry name" value="Polysacc_deac_1"/>
    <property type="match status" value="1"/>
</dbReference>
<dbReference type="PROSITE" id="PS51677">
    <property type="entry name" value="NODB"/>
    <property type="match status" value="1"/>
</dbReference>
<dbReference type="Gene3D" id="3.20.20.370">
    <property type="entry name" value="Glycoside hydrolase/deacetylase"/>
    <property type="match status" value="1"/>
</dbReference>
<dbReference type="EMBL" id="BDQX01000243">
    <property type="protein sequence ID" value="GBG09647.1"/>
    <property type="molecule type" value="Genomic_DNA"/>
</dbReference>
<comment type="caution">
    <text evidence="3">The sequence shown here is derived from an EMBL/GenBank/DDBJ whole genome shotgun (WGS) entry which is preliminary data.</text>
</comment>
<accession>A0A2R5ESW7</accession>
<dbReference type="GO" id="GO:0005975">
    <property type="term" value="P:carbohydrate metabolic process"/>
    <property type="evidence" value="ECO:0007669"/>
    <property type="project" value="InterPro"/>
</dbReference>
<dbReference type="InterPro" id="IPR050248">
    <property type="entry name" value="Polysacc_deacetylase_ArnD"/>
</dbReference>
<dbReference type="SUPFAM" id="SSF88713">
    <property type="entry name" value="Glycoside hydrolase/deacetylase"/>
    <property type="match status" value="1"/>
</dbReference>
<keyword evidence="1" id="KW-0812">Transmembrane</keyword>